<dbReference type="EC" id="1.1.1.302" evidence="4"/>
<comment type="pathway">
    <text evidence="2">Cofactor biosynthesis; riboflavin biosynthesis.</text>
</comment>
<sequence>MSLPEIPQSLIPFLQDYLPKDVPDRPFVTLTYAQSLDSRIAARKGEQTKISHIETKTMTHYIRSKHDAILVGVGTVLADDPKLNCRFRVPGEAASHPRPIIIDPHGKWTYSESQLRQIAATKQGKAPFILIDNTTTIDLQEQSTLEGQGGEFVKLPFFDNKDSPVKNWDLILQKLNELGIGSVMIEGGAKIINDLLTAPKLVDSLIITIGPTFLGKEGVEVSPISQVSLKESKWWQGAQDVVLCARLNLFYTSI</sequence>
<feature type="domain" description="Bacterial bifunctional deaminase-reductase C-terminal" evidence="13">
    <location>
        <begin position="26"/>
        <end position="243"/>
    </location>
</feature>
<evidence type="ECO:0000256" key="5">
    <source>
        <dbReference type="ARBA" id="ARBA00015035"/>
    </source>
</evidence>
<accession>G8YL21</accession>
<evidence type="ECO:0000259" key="13">
    <source>
        <dbReference type="Pfam" id="PF01872"/>
    </source>
</evidence>
<dbReference type="Proteomes" id="UP000005222">
    <property type="component" value="Chromosome F"/>
</dbReference>
<dbReference type="GO" id="GO:0009231">
    <property type="term" value="P:riboflavin biosynthetic process"/>
    <property type="evidence" value="ECO:0007669"/>
    <property type="project" value="UniProtKB-UniPathway"/>
</dbReference>
<dbReference type="InParanoid" id="G8YL21"/>
<evidence type="ECO:0000256" key="8">
    <source>
        <dbReference type="ARBA" id="ARBA00023002"/>
    </source>
</evidence>
<evidence type="ECO:0000256" key="3">
    <source>
        <dbReference type="ARBA" id="ARBA00009723"/>
    </source>
</evidence>
<dbReference type="OrthoDB" id="5432at2759"/>
<dbReference type="eggNOG" id="ENOG502RZWZ">
    <property type="taxonomic scope" value="Eukaryota"/>
</dbReference>
<evidence type="ECO:0000256" key="7">
    <source>
        <dbReference type="ARBA" id="ARBA00022857"/>
    </source>
</evidence>
<protein>
    <recommendedName>
        <fullName evidence="5">2,5-diamino-6-ribosylamino-4(3H)-pyrimidinone 5'-phosphate reductase</fullName>
        <ecNumber evidence="4">1.1.1.302</ecNumber>
    </recommendedName>
    <alternativeName>
        <fullName evidence="10">2,5-diamino-6-(5-phospho-D-ribosylamino)pyrimidin-4(3H)-one reductase</fullName>
    </alternativeName>
    <alternativeName>
        <fullName evidence="9">2,5-diamino-6-ribitylamino-4(3H)-pyrimidinone 5'-phosphate synthase</fullName>
    </alternativeName>
</protein>
<evidence type="ECO:0000256" key="9">
    <source>
        <dbReference type="ARBA" id="ARBA00030073"/>
    </source>
</evidence>
<dbReference type="GO" id="GO:0050661">
    <property type="term" value="F:NADP binding"/>
    <property type="evidence" value="ECO:0007669"/>
    <property type="project" value="InterPro"/>
</dbReference>
<dbReference type="AlphaFoldDB" id="G8YL21"/>
<dbReference type="UniPathway" id="UPA00275"/>
<keyword evidence="6" id="KW-0686">Riboflavin biosynthesis</keyword>
<dbReference type="OMA" id="HYLRYHH"/>
<dbReference type="EMBL" id="FO082054">
    <property type="protein sequence ID" value="CCE88755.1"/>
    <property type="molecule type" value="Genomic_DNA"/>
</dbReference>
<dbReference type="Pfam" id="PF01872">
    <property type="entry name" value="RibD_C"/>
    <property type="match status" value="1"/>
</dbReference>
<keyword evidence="8" id="KW-0560">Oxidoreductase</keyword>
<dbReference type="InterPro" id="IPR011549">
    <property type="entry name" value="RibD_C"/>
</dbReference>
<dbReference type="InterPro" id="IPR002734">
    <property type="entry name" value="RibDG_C"/>
</dbReference>
<evidence type="ECO:0000313" key="15">
    <source>
        <dbReference type="Proteomes" id="UP000005222"/>
    </source>
</evidence>
<dbReference type="InterPro" id="IPR050765">
    <property type="entry name" value="Riboflavin_Biosynth_HTPR"/>
</dbReference>
<evidence type="ECO:0000256" key="6">
    <source>
        <dbReference type="ARBA" id="ARBA00022619"/>
    </source>
</evidence>
<evidence type="ECO:0000256" key="1">
    <source>
        <dbReference type="ARBA" id="ARBA00003555"/>
    </source>
</evidence>
<comment type="catalytic activity">
    <reaction evidence="11">
        <text>2,5-diamino-6-(1-D-ribitylamino)pyrimidin-4(3H)-one 5'-phosphate + NAD(+) = 2,5-diamino-6-(1-D-ribosylamino)pyrimidin-4(3H)-one 5'-phosphate + NADH + H(+)</text>
        <dbReference type="Rhea" id="RHEA:27274"/>
        <dbReference type="ChEBI" id="CHEBI:15378"/>
        <dbReference type="ChEBI" id="CHEBI:57540"/>
        <dbReference type="ChEBI" id="CHEBI:57945"/>
        <dbReference type="ChEBI" id="CHEBI:58890"/>
        <dbReference type="ChEBI" id="CHEBI:59545"/>
        <dbReference type="EC" id="1.1.1.302"/>
    </reaction>
</comment>
<dbReference type="HOGENOM" id="CLU_036590_5_0_1"/>
<dbReference type="SUPFAM" id="SSF53597">
    <property type="entry name" value="Dihydrofolate reductase-like"/>
    <property type="match status" value="1"/>
</dbReference>
<evidence type="ECO:0000256" key="2">
    <source>
        <dbReference type="ARBA" id="ARBA00005104"/>
    </source>
</evidence>
<gene>
    <name evidence="14" type="primary">Piso0_001534</name>
    <name evidence="14" type="ORF">GNLVRS01_PISO0F08519g</name>
</gene>
<reference evidence="14 15" key="1">
    <citation type="journal article" date="2012" name="G3 (Bethesda)">
        <title>Pichia sorbitophila, an interspecies yeast hybrid reveals early steps of genome resolution following polyploidization.</title>
        <authorList>
            <person name="Leh Louis V."/>
            <person name="Despons L."/>
            <person name="Friedrich A."/>
            <person name="Martin T."/>
            <person name="Durrens P."/>
            <person name="Casaregola S."/>
            <person name="Neuveglise C."/>
            <person name="Fairhead C."/>
            <person name="Marck C."/>
            <person name="Cruz J.A."/>
            <person name="Straub M.L."/>
            <person name="Kugler V."/>
            <person name="Sacerdot C."/>
            <person name="Uzunov Z."/>
            <person name="Thierry A."/>
            <person name="Weiss S."/>
            <person name="Bleykasten C."/>
            <person name="De Montigny J."/>
            <person name="Jacques N."/>
            <person name="Jung P."/>
            <person name="Lemaire M."/>
            <person name="Mallet S."/>
            <person name="Morel G."/>
            <person name="Richard G.F."/>
            <person name="Sarkar A."/>
            <person name="Savel G."/>
            <person name="Schacherer J."/>
            <person name="Seret M.L."/>
            <person name="Talla E."/>
            <person name="Samson G."/>
            <person name="Jubin C."/>
            <person name="Poulain J."/>
            <person name="Vacherie B."/>
            <person name="Barbe V."/>
            <person name="Pelletier E."/>
            <person name="Sherman D.J."/>
            <person name="Westhof E."/>
            <person name="Weissenbach J."/>
            <person name="Baret P.V."/>
            <person name="Wincker P."/>
            <person name="Gaillardin C."/>
            <person name="Dujon B."/>
            <person name="Souciet J.L."/>
        </authorList>
    </citation>
    <scope>NUCLEOTIDE SEQUENCE [LARGE SCALE GENOMIC DNA]</scope>
    <source>
        <strain evidence="15">ATCC MYA-4447 / BCRC 22081 / CBS 7064 / NBRC 10061 / NRRL Y-12695</strain>
    </source>
</reference>
<dbReference type="STRING" id="559304.G8YL21"/>
<evidence type="ECO:0000256" key="4">
    <source>
        <dbReference type="ARBA" id="ARBA00012851"/>
    </source>
</evidence>
<dbReference type="GO" id="GO:0008703">
    <property type="term" value="F:5-amino-6-(5-phosphoribosylamino)uracil reductase activity"/>
    <property type="evidence" value="ECO:0007669"/>
    <property type="project" value="InterPro"/>
</dbReference>
<comment type="function">
    <text evidence="1">Catalyzes an early step in riboflavin biosynthesis, the NADPH-dependent reduction of the ribose side chain of 2,5-diamino-6-ribosylamino-4(3H)-pyrimidinone 5'-phosphate, yielding 2,5-diamino-6-ribitylamino-4(3H)-pyrimidinone 5'-phosphate.</text>
</comment>
<evidence type="ECO:0000256" key="10">
    <source>
        <dbReference type="ARBA" id="ARBA00031630"/>
    </source>
</evidence>
<dbReference type="PANTHER" id="PTHR38011">
    <property type="entry name" value="DIHYDROFOLATE REDUCTASE FAMILY PROTEIN (AFU_ORTHOLOGUE AFUA_8G06820)"/>
    <property type="match status" value="1"/>
</dbReference>
<comment type="catalytic activity">
    <reaction evidence="12">
        <text>2,5-diamino-6-(1-D-ribitylamino)pyrimidin-4(3H)-one 5'-phosphate + NADP(+) = 2,5-diamino-6-(1-D-ribosylamino)pyrimidin-4(3H)-one 5'-phosphate + NADPH + H(+)</text>
        <dbReference type="Rhea" id="RHEA:27278"/>
        <dbReference type="ChEBI" id="CHEBI:15378"/>
        <dbReference type="ChEBI" id="CHEBI:57783"/>
        <dbReference type="ChEBI" id="CHEBI:58349"/>
        <dbReference type="ChEBI" id="CHEBI:58890"/>
        <dbReference type="ChEBI" id="CHEBI:59545"/>
        <dbReference type="EC" id="1.1.1.302"/>
    </reaction>
</comment>
<dbReference type="InterPro" id="IPR024072">
    <property type="entry name" value="DHFR-like_dom_sf"/>
</dbReference>
<dbReference type="PANTHER" id="PTHR38011:SF7">
    <property type="entry name" value="2,5-DIAMINO-6-RIBOSYLAMINO-4(3H)-PYRIMIDINONE 5'-PHOSPHATE REDUCTASE"/>
    <property type="match status" value="1"/>
</dbReference>
<evidence type="ECO:0000256" key="11">
    <source>
        <dbReference type="ARBA" id="ARBA00047550"/>
    </source>
</evidence>
<dbReference type="NCBIfam" id="TIGR00227">
    <property type="entry name" value="ribD_Cterm"/>
    <property type="match status" value="1"/>
</dbReference>
<evidence type="ECO:0000313" key="14">
    <source>
        <dbReference type="EMBL" id="CCE88755.1"/>
    </source>
</evidence>
<keyword evidence="15" id="KW-1185">Reference proteome</keyword>
<proteinExistence type="inferred from homology"/>
<comment type="similarity">
    <text evidence="3">Belongs to the HTP reductase family.</text>
</comment>
<keyword evidence="7" id="KW-0521">NADP</keyword>
<name>G8YL21_PICSO</name>
<organism evidence="14 15">
    <name type="scientific">Pichia sorbitophila (strain ATCC MYA-4447 / BCRC 22081 / CBS 7064 / NBRC 10061 / NRRL Y-12695)</name>
    <name type="common">Hybrid yeast</name>
    <dbReference type="NCBI Taxonomy" id="559304"/>
    <lineage>
        <taxon>Eukaryota</taxon>
        <taxon>Fungi</taxon>
        <taxon>Dikarya</taxon>
        <taxon>Ascomycota</taxon>
        <taxon>Saccharomycotina</taxon>
        <taxon>Pichiomycetes</taxon>
        <taxon>Debaryomycetaceae</taxon>
        <taxon>Millerozyma</taxon>
    </lineage>
</organism>
<dbReference type="FunCoup" id="G8YL21">
    <property type="interactions" value="195"/>
</dbReference>
<dbReference type="Gene3D" id="3.40.430.10">
    <property type="entry name" value="Dihydrofolate Reductase, subunit A"/>
    <property type="match status" value="1"/>
</dbReference>
<evidence type="ECO:0000256" key="12">
    <source>
        <dbReference type="ARBA" id="ARBA00049020"/>
    </source>
</evidence>